<feature type="domain" description="Type II secretion system protein GspF" evidence="6">
    <location>
        <begin position="179"/>
        <end position="304"/>
    </location>
</feature>
<dbReference type="GO" id="GO:0005886">
    <property type="term" value="C:plasma membrane"/>
    <property type="evidence" value="ECO:0007669"/>
    <property type="project" value="UniProtKB-SubCell"/>
</dbReference>
<dbReference type="Pfam" id="PF00482">
    <property type="entry name" value="T2SSF"/>
    <property type="match status" value="1"/>
</dbReference>
<evidence type="ECO:0000313" key="8">
    <source>
        <dbReference type="Proteomes" id="UP000297654"/>
    </source>
</evidence>
<evidence type="ECO:0000256" key="4">
    <source>
        <dbReference type="ARBA" id="ARBA00022989"/>
    </source>
</evidence>
<dbReference type="STRING" id="1424661.SAMN05216281_104167"/>
<evidence type="ECO:0000256" key="2">
    <source>
        <dbReference type="ARBA" id="ARBA00022475"/>
    </source>
</evidence>
<dbReference type="InterPro" id="IPR018076">
    <property type="entry name" value="T2SS_GspF_dom"/>
</dbReference>
<comment type="subcellular location">
    <subcellularLocation>
        <location evidence="1">Cell membrane</location>
        <topology evidence="1">Multi-pass membrane protein</topology>
    </subcellularLocation>
</comment>
<keyword evidence="4" id="KW-1133">Transmembrane helix</keyword>
<reference evidence="7 8" key="1">
    <citation type="submission" date="2019-03" db="EMBL/GenBank/DDBJ databases">
        <title>Genomics of glacier-inhabiting Cryobacterium strains.</title>
        <authorList>
            <person name="Liu Q."/>
            <person name="Xin Y.-H."/>
        </authorList>
    </citation>
    <scope>NUCLEOTIDE SEQUENCE [LARGE SCALE GENOMIC DNA]</scope>
    <source>
        <strain evidence="7 8">Hh15</strain>
    </source>
</reference>
<accession>A0A1H8E6V8</accession>
<dbReference type="PANTHER" id="PTHR35007:SF2">
    <property type="entry name" value="PILUS ASSEMBLE PROTEIN"/>
    <property type="match status" value="1"/>
</dbReference>
<evidence type="ECO:0000256" key="5">
    <source>
        <dbReference type="ARBA" id="ARBA00023136"/>
    </source>
</evidence>
<evidence type="ECO:0000256" key="3">
    <source>
        <dbReference type="ARBA" id="ARBA00022692"/>
    </source>
</evidence>
<keyword evidence="8" id="KW-1185">Reference proteome</keyword>
<name>A0A1H8E6V8_9MICO</name>
<protein>
    <submittedName>
        <fullName evidence="7">Pilus assembly protein</fullName>
    </submittedName>
</protein>
<dbReference type="OrthoDB" id="5185234at2"/>
<dbReference type="Proteomes" id="UP000297654">
    <property type="component" value="Unassembled WGS sequence"/>
</dbReference>
<proteinExistence type="predicted"/>
<gene>
    <name evidence="7" type="ORF">E3O10_08620</name>
</gene>
<sequence>MSAALGSSALGWAVLCGSALGVGLWSLVSLTPRLTRPRLMDRVVPYILDISPEARRVQARRTVNPIPVLGSLFAPLVRTLTRGLSSLLGGSDTIARRLHQSGSAKTALEFRSVQLVWALLAFAAGTVITLVVLPDLLLPARLALPFVASFGGAMLRDWLLQRAAAARLARMRSELPTILEFLTLSLSAGEGILDSIRRVSRTSSGELSREFAGVVADVHTGVPIAAALQTLSRDIQLPEVTRFVDQVTGALDRGSPLAEVLRAQAQDSRDQTKRTLLELAGKKEVAMLVPLVFLILPMTVLFAVFPGLVVLQAGF</sequence>
<keyword evidence="2" id="KW-1003">Cell membrane</keyword>
<keyword evidence="3" id="KW-0812">Transmembrane</keyword>
<evidence type="ECO:0000313" key="7">
    <source>
        <dbReference type="EMBL" id="TFB89833.1"/>
    </source>
</evidence>
<evidence type="ECO:0000259" key="6">
    <source>
        <dbReference type="Pfam" id="PF00482"/>
    </source>
</evidence>
<dbReference type="RefSeq" id="WP_092108471.1">
    <property type="nucleotide sequence ID" value="NZ_FOCN01000004.1"/>
</dbReference>
<organism evidence="7 8">
    <name type="scientific">Cryobacterium luteum</name>
    <dbReference type="NCBI Taxonomy" id="1424661"/>
    <lineage>
        <taxon>Bacteria</taxon>
        <taxon>Bacillati</taxon>
        <taxon>Actinomycetota</taxon>
        <taxon>Actinomycetes</taxon>
        <taxon>Micrococcales</taxon>
        <taxon>Microbacteriaceae</taxon>
        <taxon>Cryobacterium</taxon>
    </lineage>
</organism>
<comment type="caution">
    <text evidence="7">The sequence shown here is derived from an EMBL/GenBank/DDBJ whole genome shotgun (WGS) entry which is preliminary data.</text>
</comment>
<evidence type="ECO:0000256" key="1">
    <source>
        <dbReference type="ARBA" id="ARBA00004651"/>
    </source>
</evidence>
<keyword evidence="5" id="KW-0472">Membrane</keyword>
<dbReference type="EMBL" id="SOFF01000029">
    <property type="protein sequence ID" value="TFB89833.1"/>
    <property type="molecule type" value="Genomic_DNA"/>
</dbReference>
<dbReference type="AlphaFoldDB" id="A0A1H8E6V8"/>
<dbReference type="PANTHER" id="PTHR35007">
    <property type="entry name" value="INTEGRAL MEMBRANE PROTEIN-RELATED"/>
    <property type="match status" value="1"/>
</dbReference>